<dbReference type="InterPro" id="IPR021440">
    <property type="entry name" value="DUF3089"/>
</dbReference>
<comment type="caution">
    <text evidence="1">The sequence shown here is derived from an EMBL/GenBank/DDBJ whole genome shotgun (WGS) entry which is preliminary data.</text>
</comment>
<accession>A0A396YSF8</accession>
<proteinExistence type="predicted"/>
<dbReference type="Pfam" id="PF11288">
    <property type="entry name" value="DUF3089"/>
    <property type="match status" value="1"/>
</dbReference>
<evidence type="ECO:0000313" key="2">
    <source>
        <dbReference type="Proteomes" id="UP000265798"/>
    </source>
</evidence>
<name>A0A396YSF8_9LEPT</name>
<dbReference type="PROSITE" id="PS51257">
    <property type="entry name" value="PROKAR_LIPOPROTEIN"/>
    <property type="match status" value="1"/>
</dbReference>
<dbReference type="SUPFAM" id="SSF53474">
    <property type="entry name" value="alpha/beta-Hydrolases"/>
    <property type="match status" value="1"/>
</dbReference>
<organism evidence="1 2">
    <name type="scientific">Leptospira stimsonii</name>
    <dbReference type="NCBI Taxonomy" id="2202203"/>
    <lineage>
        <taxon>Bacteria</taxon>
        <taxon>Pseudomonadati</taxon>
        <taxon>Spirochaetota</taxon>
        <taxon>Spirochaetia</taxon>
        <taxon>Leptospirales</taxon>
        <taxon>Leptospiraceae</taxon>
        <taxon>Leptospira</taxon>
    </lineage>
</organism>
<dbReference type="Proteomes" id="UP000265798">
    <property type="component" value="Unassembled WGS sequence"/>
</dbReference>
<protein>
    <submittedName>
        <fullName evidence="1">DUF3089 domain-containing protein</fullName>
    </submittedName>
</protein>
<dbReference type="OrthoDB" id="9794645at2"/>
<dbReference type="AlphaFoldDB" id="A0A396YSF8"/>
<dbReference type="RefSeq" id="WP_118970858.1">
    <property type="nucleotide sequence ID" value="NZ_QHCT01000014.1"/>
</dbReference>
<dbReference type="EMBL" id="QHCT01000014">
    <property type="protein sequence ID" value="RHX84266.1"/>
    <property type="molecule type" value="Genomic_DNA"/>
</dbReference>
<gene>
    <name evidence="1" type="ORF">DLM75_23010</name>
</gene>
<reference evidence="2" key="1">
    <citation type="submission" date="2018-05" db="EMBL/GenBank/DDBJ databases">
        <title>Leptospira yasudae sp. nov. and Leptospira stimsonii sp. nov., two pathogenic species of the genus Leptospira isolated from environmental sources.</title>
        <authorList>
            <person name="Casanovas-Massana A."/>
            <person name="Hamond C."/>
            <person name="Santos L.A."/>
            <person name="Hacker K.P."/>
            <person name="Balassiano I."/>
            <person name="Medeiros M.A."/>
            <person name="Reis M.G."/>
            <person name="Ko A.I."/>
            <person name="Wunder E.A."/>
        </authorList>
    </citation>
    <scope>NUCLEOTIDE SEQUENCE [LARGE SCALE GENOMIC DNA]</scope>
    <source>
        <strain evidence="2">Yale</strain>
    </source>
</reference>
<evidence type="ECO:0000313" key="1">
    <source>
        <dbReference type="EMBL" id="RHX84266.1"/>
    </source>
</evidence>
<dbReference type="InterPro" id="IPR029058">
    <property type="entry name" value="AB_hydrolase_fold"/>
</dbReference>
<sequence length="345" mass="39303">MRIRFLSLLSILISTFFSLSCLWIIRPSGNYSEQIRPQEPDYLLLKSWSALPQTKDDADKVPSESTLQDKQSQAPVDVFFVHPTTFYGRDWNASLGDERVNERTDESTIRQQASVFNCCAKIYAPRYRQATLYSFLDSENGKLSLELAYQDVLKSFETYLKEWNAGRPFIIASHSQGTYHAIRLLREKIDNSPLKNQLVVAYLLGGAVPIDSYKNIPICSNRTQTGCFISWRTYGEKAEVGKLPHDLKGPYVCVNPLSWRADETIAVADLHAGGVNGKFKTIEPKLCDAKCTDGVLRISKPNAKGFSRWFGENYHVLDYGIFYQNIRNNLSERIEAFLRSKKNIN</sequence>